<feature type="transmembrane region" description="Helical" evidence="1">
    <location>
        <begin position="158"/>
        <end position="179"/>
    </location>
</feature>
<protein>
    <submittedName>
        <fullName evidence="2">Possible membrane spanning protein</fullName>
    </submittedName>
</protein>
<organism evidence="2 3">
    <name type="scientific">Treponema pallidum subsp. pallidum (strain SS14)</name>
    <dbReference type="NCBI Taxonomy" id="455434"/>
    <lineage>
        <taxon>Bacteria</taxon>
        <taxon>Pseudomonadati</taxon>
        <taxon>Spirochaetota</taxon>
        <taxon>Spirochaetia</taxon>
        <taxon>Spirochaetales</taxon>
        <taxon>Treponemataceae</taxon>
        <taxon>Treponema</taxon>
    </lineage>
</organism>
<reference evidence="2 3" key="1">
    <citation type="journal article" date="2008" name="BMC Microbiol.">
        <title>Complete genome sequence of Treponema pallidum ssp. pallidum strain SS14 determined with oligonucleotide arrays.</title>
        <authorList>
            <person name="Matejkova P."/>
            <person name="Strouhal M."/>
            <person name="Smajs D."/>
            <person name="Norris S.J."/>
            <person name="Palzkill T."/>
            <person name="Petrosino J.F."/>
            <person name="Sodergren E."/>
            <person name="Norton J.E."/>
            <person name="Singh J."/>
            <person name="Richmond T.A."/>
            <person name="Molla M.N."/>
            <person name="Albert T.J."/>
            <person name="Weinstock G.M."/>
        </authorList>
    </citation>
    <scope>NUCLEOTIDE SEQUENCE [LARGE SCALE GENOMIC DNA]</scope>
    <source>
        <strain evidence="2 3">SS14</strain>
    </source>
</reference>
<feature type="transmembrane region" description="Helical" evidence="1">
    <location>
        <begin position="218"/>
        <end position="238"/>
    </location>
</feature>
<evidence type="ECO:0000313" key="2">
    <source>
        <dbReference type="EMBL" id="ACD71296.1"/>
    </source>
</evidence>
<feature type="transmembrane region" description="Helical" evidence="1">
    <location>
        <begin position="135"/>
        <end position="152"/>
    </location>
</feature>
<dbReference type="PATRIC" id="fig|455434.6.peg.867"/>
<sequence>MQCKQFFTLYKKELRSLLTSPVTYVCHVLLHLGLTIPFIGVNFWLNAGISELQSFFLNAPLLFCIIIPLLTMHVWSHERKSGTDTLLFSFPIAERTIVLTKYLSLLSVYGGMIVVSTAIPLSIFSLGYFDYAPCALAYVTLVLFGAALLSLSCAVASYVSYAAVGFVLNFTLAVMALLVHIPARVFISHRYIRACVSWVSFVYHFESAARGIFDLSDFAFYIFVAIAGIELQCLIVRVRFR</sequence>
<keyword evidence="1" id="KW-0472">Membrane</keyword>
<feature type="transmembrane region" description="Helical" evidence="1">
    <location>
        <begin position="22"/>
        <end position="43"/>
    </location>
</feature>
<keyword evidence="1" id="KW-1133">Transmembrane helix</keyword>
<evidence type="ECO:0000256" key="1">
    <source>
        <dbReference type="SAM" id="Phobius"/>
    </source>
</evidence>
<evidence type="ECO:0000313" key="3">
    <source>
        <dbReference type="Proteomes" id="UP000001202"/>
    </source>
</evidence>
<dbReference type="AlphaFoldDB" id="A0A0H3BLM2"/>
<dbReference type="EMBL" id="CP000805">
    <property type="protein sequence ID" value="ACD71296.1"/>
    <property type="molecule type" value="Genomic_DNA"/>
</dbReference>
<name>A0A0H3BLM2_TREPS</name>
<dbReference type="InterPro" id="IPR025699">
    <property type="entry name" value="ABC2_memb-like"/>
</dbReference>
<dbReference type="KEGG" id="tpp:TPASS_0880"/>
<feature type="transmembrane region" description="Helical" evidence="1">
    <location>
        <begin position="108"/>
        <end position="128"/>
    </location>
</feature>
<gene>
    <name evidence="2" type="ordered locus">TPASS_0880</name>
</gene>
<dbReference type="Proteomes" id="UP000001202">
    <property type="component" value="Chromosome"/>
</dbReference>
<keyword evidence="1" id="KW-0812">Transmembrane</keyword>
<dbReference type="Pfam" id="PF13346">
    <property type="entry name" value="ABC2_membrane_5"/>
    <property type="match status" value="1"/>
</dbReference>
<accession>A0A0H3BLM2</accession>
<proteinExistence type="predicted"/>
<feature type="transmembrane region" description="Helical" evidence="1">
    <location>
        <begin position="55"/>
        <end position="75"/>
    </location>
</feature>